<organism evidence="5 6">
    <name type="scientific">Carex littledalei</name>
    <dbReference type="NCBI Taxonomy" id="544730"/>
    <lineage>
        <taxon>Eukaryota</taxon>
        <taxon>Viridiplantae</taxon>
        <taxon>Streptophyta</taxon>
        <taxon>Embryophyta</taxon>
        <taxon>Tracheophyta</taxon>
        <taxon>Spermatophyta</taxon>
        <taxon>Magnoliopsida</taxon>
        <taxon>Liliopsida</taxon>
        <taxon>Poales</taxon>
        <taxon>Cyperaceae</taxon>
        <taxon>Cyperoideae</taxon>
        <taxon>Cariceae</taxon>
        <taxon>Carex</taxon>
        <taxon>Carex subgen. Euthyceras</taxon>
    </lineage>
</organism>
<reference evidence="5" key="1">
    <citation type="submission" date="2020-01" db="EMBL/GenBank/DDBJ databases">
        <title>Genome sequence of Kobresia littledalei, the first chromosome-level genome in the family Cyperaceae.</title>
        <authorList>
            <person name="Qu G."/>
        </authorList>
    </citation>
    <scope>NUCLEOTIDE SEQUENCE</scope>
    <source>
        <strain evidence="5">C.B.Clarke</strain>
        <tissue evidence="5">Leaf</tissue>
    </source>
</reference>
<dbReference type="InterPro" id="IPR011990">
    <property type="entry name" value="TPR-like_helical_dom_sf"/>
</dbReference>
<feature type="repeat" description="PPR" evidence="4">
    <location>
        <begin position="771"/>
        <end position="805"/>
    </location>
</feature>
<name>A0A833VSP5_9POAL</name>
<accession>A0A833VSP5</accession>
<dbReference type="AlphaFoldDB" id="A0A833VSP5"/>
<evidence type="ECO:0000256" key="1">
    <source>
        <dbReference type="ARBA" id="ARBA00007626"/>
    </source>
</evidence>
<proteinExistence type="inferred from homology"/>
<dbReference type="NCBIfam" id="TIGR00756">
    <property type="entry name" value="PPR"/>
    <property type="match status" value="10"/>
</dbReference>
<evidence type="ECO:0000313" key="6">
    <source>
        <dbReference type="Proteomes" id="UP000623129"/>
    </source>
</evidence>
<feature type="repeat" description="PPR" evidence="4">
    <location>
        <begin position="402"/>
        <end position="436"/>
    </location>
</feature>
<evidence type="ECO:0000256" key="3">
    <source>
        <dbReference type="ARBA" id="ARBA00022946"/>
    </source>
</evidence>
<feature type="repeat" description="PPR" evidence="4">
    <location>
        <begin position="332"/>
        <end position="366"/>
    </location>
</feature>
<dbReference type="PANTHER" id="PTHR46128">
    <property type="entry name" value="MITOCHONDRIAL GROUP I INTRON SPLICING FACTOR CCM1"/>
    <property type="match status" value="1"/>
</dbReference>
<protein>
    <submittedName>
        <fullName evidence="5">Pentatricopeptide repeat-containing protein</fullName>
    </submittedName>
</protein>
<feature type="repeat" description="PPR" evidence="4">
    <location>
        <begin position="367"/>
        <end position="401"/>
    </location>
</feature>
<feature type="repeat" description="PPR" evidence="4">
    <location>
        <begin position="502"/>
        <end position="536"/>
    </location>
</feature>
<feature type="repeat" description="PPR" evidence="4">
    <location>
        <begin position="262"/>
        <end position="296"/>
    </location>
</feature>
<dbReference type="EMBL" id="SWLB01000010">
    <property type="protein sequence ID" value="KAF3333583.1"/>
    <property type="molecule type" value="Genomic_DNA"/>
</dbReference>
<dbReference type="InterPro" id="IPR050872">
    <property type="entry name" value="PPR_P_subfamily"/>
</dbReference>
<dbReference type="PROSITE" id="PS51375">
    <property type="entry name" value="PPR"/>
    <property type="match status" value="10"/>
</dbReference>
<dbReference type="Gene3D" id="1.25.40.10">
    <property type="entry name" value="Tetratricopeptide repeat domain"/>
    <property type="match status" value="6"/>
</dbReference>
<dbReference type="Proteomes" id="UP000623129">
    <property type="component" value="Unassembled WGS sequence"/>
</dbReference>
<keyword evidence="3" id="KW-0809">Transit peptide</keyword>
<feature type="repeat" description="PPR" evidence="4">
    <location>
        <begin position="736"/>
        <end position="770"/>
    </location>
</feature>
<comment type="caution">
    <text evidence="5">The sequence shown here is derived from an EMBL/GenBank/DDBJ whole genome shotgun (WGS) entry which is preliminary data.</text>
</comment>
<feature type="repeat" description="PPR" evidence="4">
    <location>
        <begin position="227"/>
        <end position="261"/>
    </location>
</feature>
<keyword evidence="2" id="KW-0677">Repeat</keyword>
<dbReference type="PANTHER" id="PTHR46128:SF152">
    <property type="entry name" value="PENTACOTRIPEPTIDE-REPEAT REGION OF PRORP DOMAIN-CONTAINING PROTEIN"/>
    <property type="match status" value="1"/>
</dbReference>
<evidence type="ECO:0000256" key="4">
    <source>
        <dbReference type="PROSITE-ProRule" id="PRU00708"/>
    </source>
</evidence>
<feature type="repeat" description="PPR" evidence="4">
    <location>
        <begin position="467"/>
        <end position="501"/>
    </location>
</feature>
<dbReference type="OrthoDB" id="185373at2759"/>
<evidence type="ECO:0000313" key="5">
    <source>
        <dbReference type="EMBL" id="KAF3333583.1"/>
    </source>
</evidence>
<sequence>MKSPSQFFHRFLSSTSSTSFLTTNFSKPIAKRLTIQNLIKRGVTPSISDLNRYLSFLLRSERLKLCLSLFSQIISNSITPNPKSNGFVACALLKSCGGSKDSENFISYLGNFGIKADDGILNALVDKVCVLEKDPDWAFGLLQEFVKNYELLPSRNTLSTLTSAFCYSCEMDTAVKVFEVMSASKIECLNWNYVCSMLISGYSKIGKLELGIRFYERVKKLGRFSPNLVTYTALADALCKDGRIEEASYLVSEMEEKGIVLDPVLYSSLISGYIRKGLLMDGLMKYCEMIKNGLSPDVVNYTNIIEGFCKEGSVEKVFGFLNEMTRRNIIPNLVTLTALIGGFCKRGRFKEALQVYYKFEELGISSDNFAETILIDSMCKNGDLDMAVGFLREMKNKGIKPGTVTYNALINGLCKAGRTNEASEVAQGLVADNFTYTTLLHGFLKERDERGIIEIKKRLEISNLSMDIVTCNMLIKALFAIGKVGDACNLFDEMLERDLVADSVTYCTMIDGYCKNGESNKAVDLFKQCRESSPHLSSACHNFIIRRLIKAGRLDMAVHIFVDLVNELLVPDSCTSFKLFLAQFEESGAEGVLKLVREIENFENGAVLSSICDYGINFLSWKKCPNEALKMYLSLHKRGLRITCKTSNMLLKSLIQNRIEECTTLCFLCECIKLHGIFDITTLNLLSLRSSRSMSQGVISDGLVREAVLKLVKEAKINDACNIVEKENKNGTSIDLSIICTSVIDGLCKAGSIEKALDLCESMRERGICSNVELYNSILNGLCNQGCFVEAFRVLDALERSDVQLTVYTLYPCNSCFMQRRPFEGCKQGVR</sequence>
<comment type="similarity">
    <text evidence="1">Belongs to the PPR family. P subfamily.</text>
</comment>
<feature type="repeat" description="PPR" evidence="4">
    <location>
        <begin position="297"/>
        <end position="331"/>
    </location>
</feature>
<gene>
    <name evidence="5" type="ORF">FCM35_KLT01274</name>
</gene>
<dbReference type="Pfam" id="PF13041">
    <property type="entry name" value="PPR_2"/>
    <property type="match status" value="3"/>
</dbReference>
<dbReference type="Pfam" id="PF01535">
    <property type="entry name" value="PPR"/>
    <property type="match status" value="4"/>
</dbReference>
<keyword evidence="6" id="KW-1185">Reference proteome</keyword>
<dbReference type="InterPro" id="IPR002885">
    <property type="entry name" value="PPR_rpt"/>
</dbReference>
<dbReference type="Pfam" id="PF12854">
    <property type="entry name" value="PPR_1"/>
    <property type="match status" value="1"/>
</dbReference>
<evidence type="ECO:0000256" key="2">
    <source>
        <dbReference type="ARBA" id="ARBA00022737"/>
    </source>
</evidence>